<evidence type="ECO:0000256" key="4">
    <source>
        <dbReference type="ARBA" id="ARBA00011610"/>
    </source>
</evidence>
<comment type="similarity">
    <text evidence="3">Belongs to the peptidase C1 family.</text>
</comment>
<dbReference type="InterPro" id="IPR014882">
    <property type="entry name" value="CathepsinC_exc"/>
</dbReference>
<evidence type="ECO:0000256" key="7">
    <source>
        <dbReference type="ARBA" id="ARBA00023145"/>
    </source>
</evidence>
<dbReference type="Pfam" id="PF00112">
    <property type="entry name" value="Peptidase_C1"/>
    <property type="match status" value="1"/>
</dbReference>
<dbReference type="GO" id="GO:0008239">
    <property type="term" value="F:dipeptidyl-peptidase activity"/>
    <property type="evidence" value="ECO:0007669"/>
    <property type="project" value="UniProtKB-EC"/>
</dbReference>
<evidence type="ECO:0000256" key="10">
    <source>
        <dbReference type="ARBA" id="ARBA00029762"/>
    </source>
</evidence>
<evidence type="ECO:0000256" key="8">
    <source>
        <dbReference type="ARBA" id="ARBA00023180"/>
    </source>
</evidence>
<dbReference type="GO" id="GO:0006508">
    <property type="term" value="P:proteolysis"/>
    <property type="evidence" value="ECO:0007669"/>
    <property type="project" value="InterPro"/>
</dbReference>
<dbReference type="PANTHER" id="PTHR12411">
    <property type="entry name" value="CYSTEINE PROTEASE FAMILY C1-RELATED"/>
    <property type="match status" value="1"/>
</dbReference>
<evidence type="ECO:0000256" key="14">
    <source>
        <dbReference type="ARBA" id="ARBA00045556"/>
    </source>
</evidence>
<evidence type="ECO:0000259" key="16">
    <source>
        <dbReference type="SMART" id="SM00645"/>
    </source>
</evidence>
<comment type="catalytic activity">
    <reaction evidence="1">
        <text>Release of an N-terminal dipeptide, Xaa-Yaa-|-Zaa-, except when Xaa is Arg or Lys, or Yaa or Zaa is Pro.</text>
        <dbReference type="EC" id="3.4.14.1"/>
    </reaction>
</comment>
<sequence length="521" mass="58926">MFPLVYLVALLIAGHNVNADLPIHALIRDIAGKWQLYITQPVGGLEVACGSSLPNTVEGNLELGDYLVYIKKNYGLNETLQFDLTLDVAGYDDHGRKHARSFWHSLAVKDEEGRVVGRWTSIYDQGFEVVLHNGDRYFFYMNYTQRGADTYETDPTTTKIGWAYSTNGDNRSKATRRCAYGKKVDATPPATAALVKLFTNNVNEKYRRTDRFIRNGDITLASSTTSESVEKKRGTYPCSCEGMQQVTFTDTLPKEFRWHVKGPMKVVDQKRCGNCYAIASRYVLQTRFLIQLKRLKHKNPRQLMALEELSNYPLDNMDTTTCDLFNQGCSGGYPYLSGKHMREFGLITTKNTKDHCSLVTSETRYFAKDYGYVGGCYQCTACQGEDLIMREIHENGPVITAIDAAILKDEYDGSIITLKDGDTNSGICDIQNHPILTGWEYTSHAVAIEGWGEELVDGKVVKYWICRNSWGDYWGDGGYFKLVRGVNAFGIESEAVFIDPDVFRFSQKPNEAMQRHVHNHN</sequence>
<comment type="function">
    <text evidence="14">Thiol protease. Has dipeptidylpeptidase activity. Active against a broad range of dipeptide substrates composed of both polar and hydrophobic amino acids. Proline cannot occupy the P1 position and arginine cannot occupy the P2 position of the substrate. Can act as both an exopeptidase and endopeptidase. Activates serine proteases such as elastase, cathepsin G and granzymes A and B.</text>
</comment>
<name>A0AAD8LNE1_BABGI</name>
<dbReference type="InterPro" id="IPR000169">
    <property type="entry name" value="Pept_cys_AS"/>
</dbReference>
<dbReference type="AlphaFoldDB" id="A0AAD8LNE1"/>
<dbReference type="Gene3D" id="2.40.128.80">
    <property type="entry name" value="Cathepsin C, exclusion domain"/>
    <property type="match status" value="1"/>
</dbReference>
<dbReference type="SUPFAM" id="SSF75001">
    <property type="entry name" value="Dipeptidyl peptidase I (cathepsin C), exclusion domain"/>
    <property type="match status" value="1"/>
</dbReference>
<dbReference type="SUPFAM" id="SSF54001">
    <property type="entry name" value="Cysteine proteinases"/>
    <property type="match status" value="1"/>
</dbReference>
<evidence type="ECO:0000256" key="5">
    <source>
        <dbReference type="ARBA" id="ARBA00012059"/>
    </source>
</evidence>
<evidence type="ECO:0000256" key="2">
    <source>
        <dbReference type="ARBA" id="ARBA00001923"/>
    </source>
</evidence>
<dbReference type="PROSITE" id="PS00640">
    <property type="entry name" value="THIOL_PROTEASE_ASN"/>
    <property type="match status" value="1"/>
</dbReference>
<dbReference type="Pfam" id="PF08773">
    <property type="entry name" value="CathepsinC_exc"/>
    <property type="match status" value="1"/>
</dbReference>
<evidence type="ECO:0000256" key="11">
    <source>
        <dbReference type="ARBA" id="ARBA00029779"/>
    </source>
</evidence>
<dbReference type="SMART" id="SM00645">
    <property type="entry name" value="Pept_C1"/>
    <property type="match status" value="1"/>
</dbReference>
<comment type="subunit">
    <text evidence="4">Tetramer of heterotrimers consisting of exclusion domain, heavy- and light chains.</text>
</comment>
<comment type="cofactor">
    <cofactor evidence="2">
        <name>chloride</name>
        <dbReference type="ChEBI" id="CHEBI:17996"/>
    </cofactor>
</comment>
<feature type="chain" id="PRO_5042186648" description="Dipeptidyl peptidase 1" evidence="15">
    <location>
        <begin position="20"/>
        <end position="521"/>
    </location>
</feature>
<dbReference type="Gene3D" id="3.90.70.10">
    <property type="entry name" value="Cysteine proteinases"/>
    <property type="match status" value="1"/>
</dbReference>
<keyword evidence="18" id="KW-1185">Reference proteome</keyword>
<dbReference type="EMBL" id="JAVEPI010000004">
    <property type="protein sequence ID" value="KAK1442266.1"/>
    <property type="molecule type" value="Genomic_DNA"/>
</dbReference>
<evidence type="ECO:0000256" key="15">
    <source>
        <dbReference type="SAM" id="SignalP"/>
    </source>
</evidence>
<dbReference type="InterPro" id="IPR036496">
    <property type="entry name" value="CathepsinC_exc_dom_sf"/>
</dbReference>
<feature type="signal peptide" evidence="15">
    <location>
        <begin position="1"/>
        <end position="19"/>
    </location>
</feature>
<dbReference type="GO" id="GO:0008234">
    <property type="term" value="F:cysteine-type peptidase activity"/>
    <property type="evidence" value="ECO:0007669"/>
    <property type="project" value="InterPro"/>
</dbReference>
<evidence type="ECO:0000256" key="3">
    <source>
        <dbReference type="ARBA" id="ARBA00008455"/>
    </source>
</evidence>
<dbReference type="EC" id="3.4.14.1" evidence="5"/>
<dbReference type="InterPro" id="IPR000668">
    <property type="entry name" value="Peptidase_C1A_C"/>
</dbReference>
<protein>
    <recommendedName>
        <fullName evidence="6">Dipeptidyl peptidase 1</fullName>
        <ecNumber evidence="5">3.4.14.1</ecNumber>
    </recommendedName>
    <alternativeName>
        <fullName evidence="11">Cathepsin C</fullName>
    </alternativeName>
    <alternativeName>
        <fullName evidence="10">Cathepsin J</fullName>
    </alternativeName>
    <alternativeName>
        <fullName evidence="13">Dipeptidyl peptidase I</fullName>
    </alternativeName>
    <alternativeName>
        <fullName evidence="12">Dipeptidyl transferase</fullName>
    </alternativeName>
</protein>
<dbReference type="PROSITE" id="PS00139">
    <property type="entry name" value="THIOL_PROTEASE_CYS"/>
    <property type="match status" value="1"/>
</dbReference>
<evidence type="ECO:0000256" key="6">
    <source>
        <dbReference type="ARBA" id="ARBA00014709"/>
    </source>
</evidence>
<evidence type="ECO:0000256" key="1">
    <source>
        <dbReference type="ARBA" id="ARBA00000738"/>
    </source>
</evidence>
<dbReference type="InterPro" id="IPR038765">
    <property type="entry name" value="Papain-like_cys_pep_sf"/>
</dbReference>
<accession>A0AAD8LNE1</accession>
<evidence type="ECO:0000313" key="18">
    <source>
        <dbReference type="Proteomes" id="UP001230268"/>
    </source>
</evidence>
<dbReference type="InterPro" id="IPR013128">
    <property type="entry name" value="Peptidase_C1A"/>
</dbReference>
<dbReference type="Proteomes" id="UP001230268">
    <property type="component" value="Unassembled WGS sequence"/>
</dbReference>
<feature type="domain" description="Peptidase C1A papain C-terminal" evidence="16">
    <location>
        <begin position="252"/>
        <end position="499"/>
    </location>
</feature>
<keyword evidence="8" id="KW-0325">Glycoprotein</keyword>
<reference evidence="17" key="1">
    <citation type="submission" date="2023-08" db="EMBL/GenBank/DDBJ databases">
        <title>Draft sequence of the Babesia gibsoni genome.</title>
        <authorList>
            <person name="Yamagishi J.Y."/>
            <person name="Xuan X.X."/>
        </authorList>
    </citation>
    <scope>NUCLEOTIDE SEQUENCE</scope>
    <source>
        <strain evidence="17">Azabu</strain>
    </source>
</reference>
<comment type="caution">
    <text evidence="17">The sequence shown here is derived from an EMBL/GenBank/DDBJ whole genome shotgun (WGS) entry which is preliminary data.</text>
</comment>
<evidence type="ECO:0000256" key="13">
    <source>
        <dbReference type="ARBA" id="ARBA00032961"/>
    </source>
</evidence>
<keyword evidence="9" id="KW-0868">Chloride</keyword>
<gene>
    <name evidence="17" type="ORF">BgAZ_402960</name>
</gene>
<evidence type="ECO:0000313" key="17">
    <source>
        <dbReference type="EMBL" id="KAK1442266.1"/>
    </source>
</evidence>
<proteinExistence type="inferred from homology"/>
<keyword evidence="15" id="KW-0732">Signal</keyword>
<evidence type="ECO:0000256" key="9">
    <source>
        <dbReference type="ARBA" id="ARBA00023214"/>
    </source>
</evidence>
<evidence type="ECO:0000256" key="12">
    <source>
        <dbReference type="ARBA" id="ARBA00030778"/>
    </source>
</evidence>
<keyword evidence="7" id="KW-0865">Zymogen</keyword>
<organism evidence="17 18">
    <name type="scientific">Babesia gibsoni</name>
    <dbReference type="NCBI Taxonomy" id="33632"/>
    <lineage>
        <taxon>Eukaryota</taxon>
        <taxon>Sar</taxon>
        <taxon>Alveolata</taxon>
        <taxon>Apicomplexa</taxon>
        <taxon>Aconoidasida</taxon>
        <taxon>Piroplasmida</taxon>
        <taxon>Babesiidae</taxon>
        <taxon>Babesia</taxon>
    </lineage>
</organism>
<dbReference type="InterPro" id="IPR025661">
    <property type="entry name" value="Pept_asp_AS"/>
</dbReference>